<accession>A0A8C5K5E1</accession>
<protein>
    <submittedName>
        <fullName evidence="2">Olfactory receptor family 2 subfamily O member 1</fullName>
    </submittedName>
</protein>
<reference evidence="2" key="1">
    <citation type="submission" date="2025-08" db="UniProtKB">
        <authorList>
            <consortium name="Ensembl"/>
        </authorList>
    </citation>
    <scope>IDENTIFICATION</scope>
</reference>
<keyword evidence="3" id="KW-1185">Reference proteome</keyword>
<keyword evidence="1" id="KW-1133">Transmembrane helix</keyword>
<dbReference type="GeneTree" id="ENSGT01150000286923"/>
<dbReference type="OMA" id="EYVATCH"/>
<evidence type="ECO:0000313" key="2">
    <source>
        <dbReference type="Ensembl" id="ENSJJAP00000004102.1"/>
    </source>
</evidence>
<organism evidence="2 3">
    <name type="scientific">Jaculus jaculus</name>
    <name type="common">Lesser Egyptian jerboa</name>
    <dbReference type="NCBI Taxonomy" id="51337"/>
    <lineage>
        <taxon>Eukaryota</taxon>
        <taxon>Metazoa</taxon>
        <taxon>Chordata</taxon>
        <taxon>Craniata</taxon>
        <taxon>Vertebrata</taxon>
        <taxon>Euteleostomi</taxon>
        <taxon>Mammalia</taxon>
        <taxon>Eutheria</taxon>
        <taxon>Euarchontoglires</taxon>
        <taxon>Glires</taxon>
        <taxon>Rodentia</taxon>
        <taxon>Myomorpha</taxon>
        <taxon>Dipodoidea</taxon>
        <taxon>Dipodidae</taxon>
        <taxon>Dipodinae</taxon>
        <taxon>Jaculus</taxon>
    </lineage>
</organism>
<dbReference type="Gene3D" id="1.20.1070.10">
    <property type="entry name" value="Rhodopsin 7-helix transmembrane proteins"/>
    <property type="match status" value="1"/>
</dbReference>
<proteinExistence type="predicted"/>
<dbReference type="SUPFAM" id="SSF81321">
    <property type="entry name" value="Family A G protein-coupled receptor-like"/>
    <property type="match status" value="1"/>
</dbReference>
<dbReference type="Ensembl" id="ENSJJAT00000009488.1">
    <property type="protein sequence ID" value="ENSJJAP00000004102.1"/>
    <property type="gene ID" value="ENSJJAG00000008345.1"/>
</dbReference>
<dbReference type="AlphaFoldDB" id="A0A8C5K5E1"/>
<keyword evidence="1" id="KW-0472">Membrane</keyword>
<evidence type="ECO:0000256" key="1">
    <source>
        <dbReference type="SAM" id="Phobius"/>
    </source>
</evidence>
<name>A0A8C5K5E1_JACJA</name>
<reference evidence="2" key="2">
    <citation type="submission" date="2025-09" db="UniProtKB">
        <authorList>
            <consortium name="Ensembl"/>
        </authorList>
    </citation>
    <scope>IDENTIFICATION</scope>
</reference>
<feature type="transmembrane region" description="Helical" evidence="1">
    <location>
        <begin position="92"/>
        <end position="113"/>
    </location>
</feature>
<dbReference type="Proteomes" id="UP000694385">
    <property type="component" value="Unassembled WGS sequence"/>
</dbReference>
<evidence type="ECO:0000313" key="3">
    <source>
        <dbReference type="Proteomes" id="UP000694385"/>
    </source>
</evidence>
<feature type="transmembrane region" description="Helical" evidence="1">
    <location>
        <begin position="23"/>
        <end position="44"/>
    </location>
</feature>
<keyword evidence="1" id="KW-0812">Transmembrane</keyword>
<feature type="transmembrane region" description="Helical" evidence="1">
    <location>
        <begin position="65"/>
        <end position="86"/>
    </location>
</feature>
<sequence>LWNRTSLSSFIPTGHFSHSPYDIFRFFLILLASTAALAGSVFLLTLIKADRHMYFFLSQPSVMDLTMMFTVVPKMVASFLSGWKFISRAGCAVQIFLAVMVGGAEYVATCHLLPYPVLMSCMQACSLPAIARRAGGGATDGVIDVSVGLTYPCGGALEVDCFFCEVLALLFLSCVDTCLFEYISSTHVLMAVAWMPSSAGKQKVISTCSSHLAGVNLYYGGTIFGYMQQASARTPAGDRATSIFNTVLMPMFNPLIHRV</sequence>
<dbReference type="PANTHER" id="PTHR26453">
    <property type="entry name" value="OLFACTORY RECEPTOR"/>
    <property type="match status" value="1"/>
</dbReference>